<keyword evidence="3" id="KW-1185">Reference proteome</keyword>
<comment type="caution">
    <text evidence="2">The sequence shown here is derived from an EMBL/GenBank/DDBJ whole genome shotgun (WGS) entry which is preliminary data.</text>
</comment>
<evidence type="ECO:0000256" key="1">
    <source>
        <dbReference type="SAM" id="MobiDB-lite"/>
    </source>
</evidence>
<feature type="compositionally biased region" description="Acidic residues" evidence="1">
    <location>
        <begin position="1"/>
        <end position="10"/>
    </location>
</feature>
<dbReference type="EMBL" id="BPLR01013036">
    <property type="protein sequence ID" value="GIY58214.1"/>
    <property type="molecule type" value="Genomic_DNA"/>
</dbReference>
<evidence type="ECO:0000313" key="3">
    <source>
        <dbReference type="Proteomes" id="UP001054945"/>
    </source>
</evidence>
<organism evidence="2 3">
    <name type="scientific">Caerostris extrusa</name>
    <name type="common">Bark spider</name>
    <name type="synonym">Caerostris bankana</name>
    <dbReference type="NCBI Taxonomy" id="172846"/>
    <lineage>
        <taxon>Eukaryota</taxon>
        <taxon>Metazoa</taxon>
        <taxon>Ecdysozoa</taxon>
        <taxon>Arthropoda</taxon>
        <taxon>Chelicerata</taxon>
        <taxon>Arachnida</taxon>
        <taxon>Araneae</taxon>
        <taxon>Araneomorphae</taxon>
        <taxon>Entelegynae</taxon>
        <taxon>Araneoidea</taxon>
        <taxon>Araneidae</taxon>
        <taxon>Caerostris</taxon>
    </lineage>
</organism>
<sequence>MLYMETDDVEGNGPFQVHSEVPSEFTSPNLPEMISNLSEEERCAKISRIIMTKGITQSLVETFNAATFGHALDEDDRVKLKELEHRQTLRCRSREY</sequence>
<evidence type="ECO:0000313" key="2">
    <source>
        <dbReference type="EMBL" id="GIY58214.1"/>
    </source>
</evidence>
<gene>
    <name evidence="2" type="ORF">CEXT_694261</name>
</gene>
<name>A0AAV4UKH2_CAEEX</name>
<protein>
    <submittedName>
        <fullName evidence="2">Uncharacterized protein</fullName>
    </submittedName>
</protein>
<reference evidence="2 3" key="1">
    <citation type="submission" date="2021-06" db="EMBL/GenBank/DDBJ databases">
        <title>Caerostris extrusa draft genome.</title>
        <authorList>
            <person name="Kono N."/>
            <person name="Arakawa K."/>
        </authorList>
    </citation>
    <scope>NUCLEOTIDE SEQUENCE [LARGE SCALE GENOMIC DNA]</scope>
</reference>
<feature type="region of interest" description="Disordered" evidence="1">
    <location>
        <begin position="1"/>
        <end position="29"/>
    </location>
</feature>
<dbReference type="AlphaFoldDB" id="A0AAV4UKH2"/>
<dbReference type="Proteomes" id="UP001054945">
    <property type="component" value="Unassembled WGS sequence"/>
</dbReference>
<accession>A0AAV4UKH2</accession>
<proteinExistence type="predicted"/>